<comment type="caution">
    <text evidence="1">The sequence shown here is derived from an EMBL/GenBank/DDBJ whole genome shotgun (WGS) entry which is preliminary data.</text>
</comment>
<evidence type="ECO:0000313" key="2">
    <source>
        <dbReference type="Proteomes" id="UP001396334"/>
    </source>
</evidence>
<keyword evidence="2" id="KW-1185">Reference proteome</keyword>
<proteinExistence type="predicted"/>
<accession>A0ABR2REQ2</accession>
<name>A0ABR2REQ2_9ROSI</name>
<dbReference type="Proteomes" id="UP001396334">
    <property type="component" value="Unassembled WGS sequence"/>
</dbReference>
<sequence>MGTKDASHCGIKVGKLVNSLVLSKRSPAMLAQQISKQLDSVEPPGGVIDGVDKTSSMEHSSDDDVAFLAEFQPVRGSKEQHEVRVLAADQ</sequence>
<evidence type="ECO:0000313" key="1">
    <source>
        <dbReference type="EMBL" id="KAK9011430.1"/>
    </source>
</evidence>
<dbReference type="EMBL" id="JBBPBN010000023">
    <property type="protein sequence ID" value="KAK9011430.1"/>
    <property type="molecule type" value="Genomic_DNA"/>
</dbReference>
<organism evidence="1 2">
    <name type="scientific">Hibiscus sabdariffa</name>
    <name type="common">roselle</name>
    <dbReference type="NCBI Taxonomy" id="183260"/>
    <lineage>
        <taxon>Eukaryota</taxon>
        <taxon>Viridiplantae</taxon>
        <taxon>Streptophyta</taxon>
        <taxon>Embryophyta</taxon>
        <taxon>Tracheophyta</taxon>
        <taxon>Spermatophyta</taxon>
        <taxon>Magnoliopsida</taxon>
        <taxon>eudicotyledons</taxon>
        <taxon>Gunneridae</taxon>
        <taxon>Pentapetalae</taxon>
        <taxon>rosids</taxon>
        <taxon>malvids</taxon>
        <taxon>Malvales</taxon>
        <taxon>Malvaceae</taxon>
        <taxon>Malvoideae</taxon>
        <taxon>Hibiscus</taxon>
    </lineage>
</organism>
<reference evidence="1 2" key="1">
    <citation type="journal article" date="2024" name="G3 (Bethesda)">
        <title>Genome assembly of Hibiscus sabdariffa L. provides insights into metabolisms of medicinal natural products.</title>
        <authorList>
            <person name="Kim T."/>
        </authorList>
    </citation>
    <scope>NUCLEOTIDE SEQUENCE [LARGE SCALE GENOMIC DNA]</scope>
    <source>
        <strain evidence="1">TK-2024</strain>
        <tissue evidence="1">Old leaves</tissue>
    </source>
</reference>
<gene>
    <name evidence="1" type="ORF">V6N11_044281</name>
</gene>
<protein>
    <submittedName>
        <fullName evidence="1">Uncharacterized protein</fullName>
    </submittedName>
</protein>